<dbReference type="GO" id="GO:0006108">
    <property type="term" value="P:malate metabolic process"/>
    <property type="evidence" value="ECO:0007669"/>
    <property type="project" value="TreeGrafter"/>
</dbReference>
<dbReference type="EMBL" id="JAANBB010000292">
    <property type="protein sequence ID" value="KAF7544658.1"/>
    <property type="molecule type" value="Genomic_DNA"/>
</dbReference>
<dbReference type="GO" id="GO:0006099">
    <property type="term" value="P:tricarboxylic acid cycle"/>
    <property type="evidence" value="ECO:0007669"/>
    <property type="project" value="TreeGrafter"/>
</dbReference>
<dbReference type="InterPro" id="IPR000362">
    <property type="entry name" value="Fumarate_lyase_fam"/>
</dbReference>
<evidence type="ECO:0000313" key="5">
    <source>
        <dbReference type="EMBL" id="KAF7544658.1"/>
    </source>
</evidence>
<feature type="compositionally biased region" description="Low complexity" evidence="3">
    <location>
        <begin position="265"/>
        <end position="280"/>
    </location>
</feature>
<evidence type="ECO:0000256" key="3">
    <source>
        <dbReference type="SAM" id="MobiDB-lite"/>
    </source>
</evidence>
<evidence type="ECO:0000256" key="2">
    <source>
        <dbReference type="ARBA" id="ARBA00012921"/>
    </source>
</evidence>
<dbReference type="GO" id="GO:0004333">
    <property type="term" value="F:fumarate hydratase activity"/>
    <property type="evidence" value="ECO:0007669"/>
    <property type="project" value="UniProtKB-EC"/>
</dbReference>
<dbReference type="FunFam" id="1.10.275.10:FF:000001">
    <property type="entry name" value="Fumarate hydratase, mitochondrial"/>
    <property type="match status" value="1"/>
</dbReference>
<dbReference type="PANTHER" id="PTHR11444:SF1">
    <property type="entry name" value="FUMARATE HYDRATASE, MITOCHONDRIAL"/>
    <property type="match status" value="1"/>
</dbReference>
<dbReference type="PRINTS" id="PR00149">
    <property type="entry name" value="FUMRATELYASE"/>
</dbReference>
<dbReference type="InterPro" id="IPR022761">
    <property type="entry name" value="Fumarate_lyase_N"/>
</dbReference>
<comment type="caution">
    <text evidence="5">The sequence shown here is derived from an EMBL/GenBank/DDBJ whole genome shotgun (WGS) entry which is preliminary data.</text>
</comment>
<sequence length="289" mass="31051">MLRSVSGRAATSGLVKAALPRAATRASALTCQAASPQQQLRLQASGRSMRLARAIHSTSFRMSATRTESDAFGEVQVPADRYWGAQTERSLENFKINQPQDRMPPPIVKAFGILKGAAATVNMQFGLDPKIGEAIQQAAKEVADGKLLDHFPLVVWQTGSGTQSNMNANEVISNRAIEILGGTMGSKKPVHPNDHVNRSASSNDTFPTVMHIAAVLDIEGELLPSLRSLRTALQAKVDDFEAKKIIKIGRTHLQDATPLTLAQEAALPSAPASTPSRASPRPLPRRSPR</sequence>
<dbReference type="Pfam" id="PF00206">
    <property type="entry name" value="Lyase_1"/>
    <property type="match status" value="1"/>
</dbReference>
<name>A0A9P5H772_9HYPO</name>
<accession>A0A9P5H772</accession>
<feature type="region of interest" description="Disordered" evidence="3">
    <location>
        <begin position="260"/>
        <end position="289"/>
    </location>
</feature>
<dbReference type="PANTHER" id="PTHR11444">
    <property type="entry name" value="ASPARTATEAMMONIA/ARGININOSUCCINATE/ADENYLOSUCCINATE LYASE"/>
    <property type="match status" value="1"/>
</dbReference>
<dbReference type="EC" id="4.2.1.2" evidence="2"/>
<reference evidence="5" key="1">
    <citation type="submission" date="2020-03" db="EMBL/GenBank/DDBJ databases">
        <title>Draft Genome Sequence of Cylindrodendrum hubeiense.</title>
        <authorList>
            <person name="Buettner E."/>
            <person name="Kellner H."/>
        </authorList>
    </citation>
    <scope>NUCLEOTIDE SEQUENCE</scope>
    <source>
        <strain evidence="5">IHI 201604</strain>
    </source>
</reference>
<feature type="domain" description="Fumarate lyase N-terminal" evidence="4">
    <location>
        <begin position="73"/>
        <end position="266"/>
    </location>
</feature>
<dbReference type="InterPro" id="IPR005677">
    <property type="entry name" value="Fum_hydII"/>
</dbReference>
<evidence type="ECO:0000256" key="1">
    <source>
        <dbReference type="ARBA" id="ARBA00009084"/>
    </source>
</evidence>
<dbReference type="GO" id="GO:0005739">
    <property type="term" value="C:mitochondrion"/>
    <property type="evidence" value="ECO:0007669"/>
    <property type="project" value="TreeGrafter"/>
</dbReference>
<dbReference type="Gene3D" id="1.10.275.10">
    <property type="entry name" value="Fumarase/aspartase (N-terminal domain)"/>
    <property type="match status" value="1"/>
</dbReference>
<dbReference type="SUPFAM" id="SSF48557">
    <property type="entry name" value="L-aspartase-like"/>
    <property type="match status" value="1"/>
</dbReference>
<keyword evidence="6" id="KW-1185">Reference proteome</keyword>
<comment type="similarity">
    <text evidence="1">Belongs to the class-II fumarase/aspartase family. Fumarase subfamily.</text>
</comment>
<proteinExistence type="inferred from homology"/>
<dbReference type="Gene3D" id="1.20.200.10">
    <property type="entry name" value="Fumarase/aspartase (Central domain)"/>
    <property type="match status" value="1"/>
</dbReference>
<gene>
    <name evidence="5" type="ORF">G7Z17_g9778</name>
</gene>
<evidence type="ECO:0000259" key="4">
    <source>
        <dbReference type="Pfam" id="PF00206"/>
    </source>
</evidence>
<dbReference type="Proteomes" id="UP000722485">
    <property type="component" value="Unassembled WGS sequence"/>
</dbReference>
<dbReference type="GO" id="GO:0006106">
    <property type="term" value="P:fumarate metabolic process"/>
    <property type="evidence" value="ECO:0007669"/>
    <property type="project" value="InterPro"/>
</dbReference>
<organism evidence="5 6">
    <name type="scientific">Cylindrodendrum hubeiense</name>
    <dbReference type="NCBI Taxonomy" id="595255"/>
    <lineage>
        <taxon>Eukaryota</taxon>
        <taxon>Fungi</taxon>
        <taxon>Dikarya</taxon>
        <taxon>Ascomycota</taxon>
        <taxon>Pezizomycotina</taxon>
        <taxon>Sordariomycetes</taxon>
        <taxon>Hypocreomycetidae</taxon>
        <taxon>Hypocreales</taxon>
        <taxon>Nectriaceae</taxon>
        <taxon>Cylindrodendrum</taxon>
    </lineage>
</organism>
<protein>
    <recommendedName>
        <fullName evidence="2">fumarate hydratase</fullName>
        <ecNumber evidence="2">4.2.1.2</ecNumber>
    </recommendedName>
</protein>
<dbReference type="OrthoDB" id="1738025at2759"/>
<dbReference type="InterPro" id="IPR008948">
    <property type="entry name" value="L-Aspartase-like"/>
</dbReference>
<dbReference type="InterPro" id="IPR024083">
    <property type="entry name" value="Fumarase/histidase_N"/>
</dbReference>
<evidence type="ECO:0000313" key="6">
    <source>
        <dbReference type="Proteomes" id="UP000722485"/>
    </source>
</evidence>
<dbReference type="AlphaFoldDB" id="A0A9P5H772"/>